<dbReference type="EMBL" id="JAPTMU010000010">
    <property type="protein sequence ID" value="KAJ4936397.1"/>
    <property type="molecule type" value="Genomic_DNA"/>
</dbReference>
<feature type="compositionally biased region" description="Low complexity" evidence="2">
    <location>
        <begin position="1875"/>
        <end position="1889"/>
    </location>
</feature>
<dbReference type="Pfam" id="PF07926">
    <property type="entry name" value="TPR_MLP1_2"/>
    <property type="match status" value="1"/>
</dbReference>
<comment type="caution">
    <text evidence="5">The sequence shown here is derived from an EMBL/GenBank/DDBJ whole genome shotgun (WGS) entry which is preliminary data.</text>
</comment>
<feature type="coiled-coil region" evidence="1">
    <location>
        <begin position="535"/>
        <end position="602"/>
    </location>
</feature>
<feature type="compositionally biased region" description="Polar residues" evidence="2">
    <location>
        <begin position="1507"/>
        <end position="1519"/>
    </location>
</feature>
<dbReference type="Pfam" id="PF25481">
    <property type="entry name" value="Nucleoprot-TPR"/>
    <property type="match status" value="1"/>
</dbReference>
<feature type="compositionally biased region" description="Low complexity" evidence="2">
    <location>
        <begin position="1840"/>
        <end position="1852"/>
    </location>
</feature>
<gene>
    <name evidence="5" type="ORF">JOQ06_000991</name>
</gene>
<proteinExistence type="predicted"/>
<feature type="region of interest" description="Disordered" evidence="2">
    <location>
        <begin position="1292"/>
        <end position="1321"/>
    </location>
</feature>
<dbReference type="InterPro" id="IPR012929">
    <property type="entry name" value="Nucleoprot-TPR/MLP1-2_dom"/>
</dbReference>
<feature type="compositionally biased region" description="Low complexity" evidence="2">
    <location>
        <begin position="516"/>
        <end position="528"/>
    </location>
</feature>
<feature type="region of interest" description="Disordered" evidence="2">
    <location>
        <begin position="1057"/>
        <end position="1077"/>
    </location>
</feature>
<feature type="compositionally biased region" description="Basic and acidic residues" evidence="2">
    <location>
        <begin position="240"/>
        <end position="269"/>
    </location>
</feature>
<dbReference type="GO" id="GO:1901673">
    <property type="term" value="P:regulation of mitotic spindle assembly"/>
    <property type="evidence" value="ECO:0007669"/>
    <property type="project" value="TreeGrafter"/>
</dbReference>
<feature type="coiled-coil region" evidence="1">
    <location>
        <begin position="302"/>
        <end position="354"/>
    </location>
</feature>
<organism evidence="5 6">
    <name type="scientific">Pogonophryne albipinna</name>
    <dbReference type="NCBI Taxonomy" id="1090488"/>
    <lineage>
        <taxon>Eukaryota</taxon>
        <taxon>Metazoa</taxon>
        <taxon>Chordata</taxon>
        <taxon>Craniata</taxon>
        <taxon>Vertebrata</taxon>
        <taxon>Euteleostomi</taxon>
        <taxon>Actinopterygii</taxon>
        <taxon>Neopterygii</taxon>
        <taxon>Teleostei</taxon>
        <taxon>Neoteleostei</taxon>
        <taxon>Acanthomorphata</taxon>
        <taxon>Eupercaria</taxon>
        <taxon>Perciformes</taxon>
        <taxon>Notothenioidei</taxon>
        <taxon>Pogonophryne</taxon>
    </lineage>
</organism>
<feature type="region of interest" description="Disordered" evidence="2">
    <location>
        <begin position="1625"/>
        <end position="1675"/>
    </location>
</feature>
<keyword evidence="1" id="KW-0175">Coiled coil</keyword>
<feature type="region of interest" description="Disordered" evidence="2">
    <location>
        <begin position="1451"/>
        <end position="1472"/>
    </location>
</feature>
<feature type="domain" description="Nucleoprotein TPR/MLP1-2" evidence="3">
    <location>
        <begin position="996"/>
        <end position="1122"/>
    </location>
</feature>
<dbReference type="Gene3D" id="1.10.287.1490">
    <property type="match status" value="1"/>
</dbReference>
<feature type="compositionally biased region" description="Polar residues" evidence="2">
    <location>
        <begin position="1625"/>
        <end position="1645"/>
    </location>
</feature>
<feature type="compositionally biased region" description="Polar residues" evidence="2">
    <location>
        <begin position="1912"/>
        <end position="1924"/>
    </location>
</feature>
<name>A0AAD6B654_9TELE</name>
<feature type="compositionally biased region" description="Low complexity" evidence="2">
    <location>
        <begin position="1803"/>
        <end position="1822"/>
    </location>
</feature>
<accession>A0AAD6B654</accession>
<feature type="compositionally biased region" description="Polar residues" evidence="2">
    <location>
        <begin position="1891"/>
        <end position="1900"/>
    </location>
</feature>
<dbReference type="GO" id="GO:0006606">
    <property type="term" value="P:protein import into nucleus"/>
    <property type="evidence" value="ECO:0007669"/>
    <property type="project" value="InterPro"/>
</dbReference>
<evidence type="ECO:0000256" key="2">
    <source>
        <dbReference type="SAM" id="MobiDB-lite"/>
    </source>
</evidence>
<dbReference type="InterPro" id="IPR057577">
    <property type="entry name" value="Nucleoprot-TPR/MLP1_dom"/>
</dbReference>
<feature type="compositionally biased region" description="Basic and acidic residues" evidence="2">
    <location>
        <begin position="1451"/>
        <end position="1464"/>
    </location>
</feature>
<keyword evidence="6" id="KW-1185">Reference proteome</keyword>
<feature type="region of interest" description="Disordered" evidence="2">
    <location>
        <begin position="1561"/>
        <end position="1590"/>
    </location>
</feature>
<evidence type="ECO:0000256" key="1">
    <source>
        <dbReference type="SAM" id="Coils"/>
    </source>
</evidence>
<feature type="coiled-coil region" evidence="1">
    <location>
        <begin position="432"/>
        <end position="494"/>
    </location>
</feature>
<feature type="region of interest" description="Disordered" evidence="2">
    <location>
        <begin position="1747"/>
        <end position="1950"/>
    </location>
</feature>
<evidence type="ECO:0000313" key="5">
    <source>
        <dbReference type="EMBL" id="KAJ4936397.1"/>
    </source>
</evidence>
<dbReference type="PANTHER" id="PTHR18898">
    <property type="entry name" value="NUCLEOPROTEIN TPR-RELATED"/>
    <property type="match status" value="1"/>
</dbReference>
<feature type="region of interest" description="Disordered" evidence="2">
    <location>
        <begin position="1413"/>
        <end position="1433"/>
    </location>
</feature>
<dbReference type="GO" id="GO:0006406">
    <property type="term" value="P:mRNA export from nucleus"/>
    <property type="evidence" value="ECO:0007669"/>
    <property type="project" value="TreeGrafter"/>
</dbReference>
<feature type="compositionally biased region" description="Polar residues" evidence="2">
    <location>
        <begin position="1777"/>
        <end position="1797"/>
    </location>
</feature>
<feature type="region of interest" description="Disordered" evidence="2">
    <location>
        <begin position="508"/>
        <end position="532"/>
    </location>
</feature>
<evidence type="ECO:0000259" key="3">
    <source>
        <dbReference type="Pfam" id="PF07926"/>
    </source>
</evidence>
<feature type="coiled-coil region" evidence="1">
    <location>
        <begin position="664"/>
        <end position="843"/>
    </location>
</feature>
<feature type="compositionally biased region" description="Basic and acidic residues" evidence="2">
    <location>
        <begin position="1654"/>
        <end position="1675"/>
    </location>
</feature>
<feature type="coiled-coil region" evidence="1">
    <location>
        <begin position="22"/>
        <end position="160"/>
    </location>
</feature>
<feature type="region of interest" description="Disordered" evidence="2">
    <location>
        <begin position="614"/>
        <end position="654"/>
    </location>
</feature>
<feature type="domain" description="Nucleoprotein TPR/MPL1" evidence="4">
    <location>
        <begin position="166"/>
        <end position="244"/>
    </location>
</feature>
<reference evidence="5" key="1">
    <citation type="submission" date="2022-11" db="EMBL/GenBank/DDBJ databases">
        <title>Chromosome-level genome of Pogonophryne albipinna.</title>
        <authorList>
            <person name="Jo E."/>
        </authorList>
    </citation>
    <scope>NUCLEOTIDE SEQUENCE</scope>
    <source>
        <strain evidence="5">SGF0006</strain>
        <tissue evidence="5">Muscle</tissue>
    </source>
</reference>
<dbReference type="GO" id="GO:0005643">
    <property type="term" value="C:nuclear pore"/>
    <property type="evidence" value="ECO:0007669"/>
    <property type="project" value="TreeGrafter"/>
</dbReference>
<feature type="non-terminal residue" evidence="5">
    <location>
        <position position="1"/>
    </location>
</feature>
<feature type="compositionally biased region" description="Basic and acidic residues" evidence="2">
    <location>
        <begin position="1057"/>
        <end position="1073"/>
    </location>
</feature>
<dbReference type="PANTHER" id="PTHR18898:SF3">
    <property type="entry name" value="NUCLEOPROTEIN TPR"/>
    <property type="match status" value="1"/>
</dbReference>
<feature type="coiled-coil region" evidence="1">
    <location>
        <begin position="912"/>
        <end position="960"/>
    </location>
</feature>
<feature type="compositionally biased region" description="Basic and acidic residues" evidence="2">
    <location>
        <begin position="1301"/>
        <end position="1319"/>
    </location>
</feature>
<sequence length="1950" mass="221875">MAAVLLQVLERTELNKLPKGAQNKLEKFVTELQNANEALRTQHERFKADSEQQYFDLEKRLAESQEQILSATRDLQTLVEEKKKLDEELSTLKGIEAETPEDKPPQQQTKAKYEIEAEKRELARLLEKRTQEVENLSEDVKRLNEKLTETSKVKMELQLKLDNIQSSEASVQHRETRMEQEKELHEKKISWLTEQLKTKTEELLNTNREKGKEILELQGGLKNTKEQVTRLERQLTSLKQTRESQSKRADDLNNKLKQSKDEQSAMEQKYRSELNAHMKLSSLYKGSAADTGAKNQELSRAVEELSKLVKDSGEANKALEKKVSEGEEVKTRLEAELSEKLKKMEKELENAMMKAAGKHCCVPSLTDEQLDAMCPSAANIAAIVKPGMKFFDLYNAYAECQTHLQLEKQETRRVNRVLDEIVMEVESKAPVLKRQREEYESMQRSMASLCNKLEQARKEIYSLQKEKEEAKQRCDSIEREKQRIDRQLEDTSTQVCTLLVQLEEARGNKVTKDDGSSSNISSPSEVTSPLSFRSVEELQKQNQSLLARLRELEEEKDLQKSQATSARVSELEASVDKLQKEVEQLREQRNQQKQLADSNARQRDMYKALLTQSTGFSLPPQGLDSPSQPTPVRPSVPATRSTPQRVAAAESAQTAQTKAALKQLNDAFTLYKKEKAENDRLLNETNDRLQKQLTDLRSSHAKLTSQLEFSSKRYEMLQDTVSAQRREISALQDRNQKMAATAQRHEQIIHTMSQDLRQANEKLALEEVRVENLTKEKDMLRQAESRLNREKESILVEQRNQNLLLTNLKTIQLTMERTETETRQRLNNKVEHLEAELVAMKTKQDQEVAQRHALGRTMDAQLLEAKKQLETQNTLQQKTREFSTPITPATRAAGLRAPLRVRSPVPAASQQLSQSEQELAEVMGLLRTAEERNRELTEQLENANARVEQYRAVVLTLEDSLKKEKESRSPLELRLKESDEAVDAVEKQLCEVQRCLKSSQTEQQEALERAAAAVTKEQRAIQESLLQTKLAGEAQAKYERELMLHAADVEALQELKKRSQQDGARKRELEEQLNKTSSLLQQKSAALNSVERQLKEDLSNQRRRCEELGKQNALLHQQMDEMATRSRGLQTPRQQLDLSFSEEGKTTEQILEILRFVRRDKEIAVAQCEASDEEAQRYKQRVEHQDRELKELQEALNSEREKMQVTARTLAQQEEQLKKMETISALQQTVRMLSTEKDKLEQEMQQAQAKVKKLQSDISPLHQSLSLLSEKNGSMQADKRILEEDLKRWKSKTQQLMSQQKDGDVEERQKLSTEREAQQRRITQLAEETAKLKTELARSSASGNSAQSQLQAFRDSVARLTSERDTLKKDMETKNSDILERNRTITQVKKIGRRYKTQYEELKAQHDKMVGETADKAGSEAGPSQEVQQELTKAQEELNQAREELSTLKEEAQKKVEEDQKGQQELEEEVQNQLTQKQNQLTQAQSQLSQIQTQQQQNQNQLTQSQKELQQAKTHSQQFQNQLKAAQSQSQARQNQIQQIQRELQQAKEALQQNLLNQKELQQTNQSSQQSHNQEVGNLKTALSQSESKVTEIQGRLDSLQKMVEEREADIKRLQEQLTEANKANRATQACQNQSSQSIQASDANVATDANHAQQEELAKLRQEMSESKAREEQLKKQIAEKEEKTKKIFMGAKTKINQLNGAKVQLSKAIEEMKQSKEELEVRMNALKSQYEGRLLRLDRELRELRGTQAQSDPREEPQDQSGAKAGDQARPADQRQISLKSPTQDRGSSSLSDPPTANIRPTTSTPSPSNKPSPSQGSKSTPRASIRPMVTPATVSIPTPTATVMPTTQTDSQEVLMGAGAAVHSTSSSLVNTPTSMTQPTSTQATAFVQPTQQQAANQDAGPSMDAERPSTSSFLSGTAGSKRSIEDEDGEEENTPPTLKKQKIALQ</sequence>
<dbReference type="Proteomes" id="UP001219934">
    <property type="component" value="Unassembled WGS sequence"/>
</dbReference>
<feature type="compositionally biased region" description="Low complexity" evidence="2">
    <location>
        <begin position="1561"/>
        <end position="1574"/>
    </location>
</feature>
<feature type="region of interest" description="Disordered" evidence="2">
    <location>
        <begin position="238"/>
        <end position="269"/>
    </location>
</feature>
<dbReference type="GO" id="GO:0017056">
    <property type="term" value="F:structural constituent of nuclear pore"/>
    <property type="evidence" value="ECO:0007669"/>
    <property type="project" value="TreeGrafter"/>
</dbReference>
<evidence type="ECO:0008006" key="7">
    <source>
        <dbReference type="Google" id="ProtNLM"/>
    </source>
</evidence>
<evidence type="ECO:0000259" key="4">
    <source>
        <dbReference type="Pfam" id="PF25481"/>
    </source>
</evidence>
<feature type="region of interest" description="Disordered" evidence="2">
    <location>
        <begin position="1504"/>
        <end position="1527"/>
    </location>
</feature>
<evidence type="ECO:0000313" key="6">
    <source>
        <dbReference type="Proteomes" id="UP001219934"/>
    </source>
</evidence>
<protein>
    <recommendedName>
        <fullName evidence="7">Nucleoprotein TPR</fullName>
    </recommendedName>
</protein>